<keyword evidence="4" id="KW-0255">Endonuclease</keyword>
<dbReference type="InterPro" id="IPR006085">
    <property type="entry name" value="XPG_DNA_repair_N"/>
</dbReference>
<protein>
    <recommendedName>
        <fullName evidence="11">PIN domain-like protein</fullName>
    </recommendedName>
</protein>
<evidence type="ECO:0000256" key="6">
    <source>
        <dbReference type="ARBA" id="ARBA00022842"/>
    </source>
</evidence>
<dbReference type="Pfam" id="PF00867">
    <property type="entry name" value="XPG_I"/>
    <property type="match status" value="1"/>
</dbReference>
<gene>
    <name evidence="9" type="ORF">M378DRAFT_164798</name>
</gene>
<dbReference type="GO" id="GO:0005634">
    <property type="term" value="C:nucleus"/>
    <property type="evidence" value="ECO:0007669"/>
    <property type="project" value="TreeGrafter"/>
</dbReference>
<evidence type="ECO:0000256" key="1">
    <source>
        <dbReference type="ARBA" id="ARBA00001946"/>
    </source>
</evidence>
<evidence type="ECO:0000259" key="8">
    <source>
        <dbReference type="SMART" id="SM00485"/>
    </source>
</evidence>
<feature type="domain" description="XPG N-terminal" evidence="8">
    <location>
        <begin position="1"/>
        <end position="100"/>
    </location>
</feature>
<evidence type="ECO:0000256" key="5">
    <source>
        <dbReference type="ARBA" id="ARBA00022801"/>
    </source>
</evidence>
<dbReference type="SUPFAM" id="SSF47807">
    <property type="entry name" value="5' to 3' exonuclease, C-terminal subdomain"/>
    <property type="match status" value="1"/>
</dbReference>
<name>A0A0C2SIU2_AMAMK</name>
<dbReference type="GO" id="GO:0046872">
    <property type="term" value="F:metal ion binding"/>
    <property type="evidence" value="ECO:0007669"/>
    <property type="project" value="UniProtKB-KW"/>
</dbReference>
<evidence type="ECO:0000259" key="7">
    <source>
        <dbReference type="SMART" id="SM00484"/>
    </source>
</evidence>
<dbReference type="Proteomes" id="UP000054549">
    <property type="component" value="Unassembled WGS sequence"/>
</dbReference>
<dbReference type="InterPro" id="IPR006086">
    <property type="entry name" value="XPG-I_dom"/>
</dbReference>
<dbReference type="GO" id="GO:0003677">
    <property type="term" value="F:DNA binding"/>
    <property type="evidence" value="ECO:0007669"/>
    <property type="project" value="InterPro"/>
</dbReference>
<dbReference type="PRINTS" id="PR00853">
    <property type="entry name" value="XPGRADSUPER"/>
</dbReference>
<dbReference type="SUPFAM" id="SSF88723">
    <property type="entry name" value="PIN domain-like"/>
    <property type="match status" value="1"/>
</dbReference>
<dbReference type="SMART" id="SM00279">
    <property type="entry name" value="HhH2"/>
    <property type="match status" value="1"/>
</dbReference>
<dbReference type="InterPro" id="IPR008918">
    <property type="entry name" value="HhH2"/>
</dbReference>
<keyword evidence="6" id="KW-0460">Magnesium</keyword>
<dbReference type="GO" id="GO:0008409">
    <property type="term" value="F:5'-3' exonuclease activity"/>
    <property type="evidence" value="ECO:0007669"/>
    <property type="project" value="TreeGrafter"/>
</dbReference>
<dbReference type="InterPro" id="IPR029060">
    <property type="entry name" value="PIN-like_dom_sf"/>
</dbReference>
<dbReference type="Gene3D" id="1.10.150.20">
    <property type="entry name" value="5' to 3' exonuclease, C-terminal subdomain"/>
    <property type="match status" value="1"/>
</dbReference>
<dbReference type="STRING" id="946122.A0A0C2SIU2"/>
<keyword evidence="10" id="KW-1185">Reference proteome</keyword>
<evidence type="ECO:0000256" key="4">
    <source>
        <dbReference type="ARBA" id="ARBA00022759"/>
    </source>
</evidence>
<dbReference type="InterPro" id="IPR006084">
    <property type="entry name" value="XPG/Rad2"/>
</dbReference>
<organism evidence="9 10">
    <name type="scientific">Amanita muscaria (strain Koide BX008)</name>
    <dbReference type="NCBI Taxonomy" id="946122"/>
    <lineage>
        <taxon>Eukaryota</taxon>
        <taxon>Fungi</taxon>
        <taxon>Dikarya</taxon>
        <taxon>Basidiomycota</taxon>
        <taxon>Agaricomycotina</taxon>
        <taxon>Agaricomycetes</taxon>
        <taxon>Agaricomycetidae</taxon>
        <taxon>Agaricales</taxon>
        <taxon>Pluteineae</taxon>
        <taxon>Amanitaceae</taxon>
        <taxon>Amanita</taxon>
    </lineage>
</organism>
<dbReference type="OrthoDB" id="31113at2759"/>
<evidence type="ECO:0000313" key="9">
    <source>
        <dbReference type="EMBL" id="KIL63105.1"/>
    </source>
</evidence>
<dbReference type="HOGENOM" id="CLU_021984_0_0_1"/>
<keyword evidence="5" id="KW-0378">Hydrolase</keyword>
<dbReference type="SMART" id="SM00485">
    <property type="entry name" value="XPGN"/>
    <property type="match status" value="1"/>
</dbReference>
<dbReference type="GO" id="GO:0006281">
    <property type="term" value="P:DNA repair"/>
    <property type="evidence" value="ECO:0007669"/>
    <property type="project" value="UniProtKB-ARBA"/>
</dbReference>
<proteinExistence type="predicted"/>
<keyword evidence="3" id="KW-0479">Metal-binding</keyword>
<evidence type="ECO:0008006" key="11">
    <source>
        <dbReference type="Google" id="ProtNLM"/>
    </source>
</evidence>
<comment type="cofactor">
    <cofactor evidence="1">
        <name>Mg(2+)</name>
        <dbReference type="ChEBI" id="CHEBI:18420"/>
    </cofactor>
</comment>
<dbReference type="Gene3D" id="3.40.50.1010">
    <property type="entry name" value="5'-nuclease"/>
    <property type="match status" value="2"/>
</dbReference>
<sequence length="553" mass="62423">MGVLGLTPFLQKTCPGVIKSIPDRLRGLTGKRIVIDGTLITQRLHFAPVPHQYRHVLGWYRLAKELEESGVTAVCVFDGKERNRAKARESFRRKEAHQLVVARSSLELKRLRRLQRLESVWQRWQALDHTDRNHVSDLIKALDIPKDITVLLENTRVPLSSMEPPPSEEDVVDQDANEDDLHVFEKPVTRPLENSAESEAELSYSSFQDTLLPSYDRIQDQPFPVIIEPEQGIRGILPSEIPRAIASLFLDYRTSVSQLASLPSTSPEIPLFPLLEISVDLTARTDLLMSKAQIQLTLEEGQLWTKIFAFQDYPESATDIGVNQLAERSGAMSASYLRRADTPAAKTYDESREILQAMGIPCIESTGAFEAEALASAIVCRGQADYVASEDTDVLVYEVPLLRNLTNRNEPLMMMCGADIRAVLELGRESFIDFALLLGTDFSERIKNIGPSRALKFIKEYGSIERVIESEVKYPPRLSTKAYLAQVENARMVFRTLPSVPDEVEMAHRPRDDAEVVQLLQRFSLGREVLQHETWNYEAALAGNYFADNPKLY</sequence>
<dbReference type="InterPro" id="IPR036279">
    <property type="entry name" value="5-3_exonuclease_C_sf"/>
</dbReference>
<keyword evidence="2" id="KW-0540">Nuclease</keyword>
<feature type="domain" description="XPG-I" evidence="7">
    <location>
        <begin position="356"/>
        <end position="429"/>
    </location>
</feature>
<evidence type="ECO:0000313" key="10">
    <source>
        <dbReference type="Proteomes" id="UP000054549"/>
    </source>
</evidence>
<reference evidence="9 10" key="1">
    <citation type="submission" date="2014-04" db="EMBL/GenBank/DDBJ databases">
        <title>Evolutionary Origins and Diversification of the Mycorrhizal Mutualists.</title>
        <authorList>
            <consortium name="DOE Joint Genome Institute"/>
            <consortium name="Mycorrhizal Genomics Consortium"/>
            <person name="Kohler A."/>
            <person name="Kuo A."/>
            <person name="Nagy L.G."/>
            <person name="Floudas D."/>
            <person name="Copeland A."/>
            <person name="Barry K.W."/>
            <person name="Cichocki N."/>
            <person name="Veneault-Fourrey C."/>
            <person name="LaButti K."/>
            <person name="Lindquist E.A."/>
            <person name="Lipzen A."/>
            <person name="Lundell T."/>
            <person name="Morin E."/>
            <person name="Murat C."/>
            <person name="Riley R."/>
            <person name="Ohm R."/>
            <person name="Sun H."/>
            <person name="Tunlid A."/>
            <person name="Henrissat B."/>
            <person name="Grigoriev I.V."/>
            <person name="Hibbett D.S."/>
            <person name="Martin F."/>
        </authorList>
    </citation>
    <scope>NUCLEOTIDE SEQUENCE [LARGE SCALE GENOMIC DNA]</scope>
    <source>
        <strain evidence="9 10">Koide BX008</strain>
    </source>
</reference>
<dbReference type="GO" id="GO:0005737">
    <property type="term" value="C:cytoplasm"/>
    <property type="evidence" value="ECO:0007669"/>
    <property type="project" value="TreeGrafter"/>
</dbReference>
<dbReference type="PANTHER" id="PTHR11081:SF9">
    <property type="entry name" value="FLAP ENDONUCLEASE 1"/>
    <property type="match status" value="1"/>
</dbReference>
<accession>A0A0C2SIU2</accession>
<evidence type="ECO:0000256" key="2">
    <source>
        <dbReference type="ARBA" id="ARBA00022722"/>
    </source>
</evidence>
<dbReference type="SMART" id="SM00484">
    <property type="entry name" value="XPGI"/>
    <property type="match status" value="1"/>
</dbReference>
<dbReference type="GO" id="GO:0017108">
    <property type="term" value="F:5'-flap endonuclease activity"/>
    <property type="evidence" value="ECO:0007669"/>
    <property type="project" value="TreeGrafter"/>
</dbReference>
<dbReference type="EMBL" id="KN818262">
    <property type="protein sequence ID" value="KIL63105.1"/>
    <property type="molecule type" value="Genomic_DNA"/>
</dbReference>
<dbReference type="Pfam" id="PF00752">
    <property type="entry name" value="XPG_N"/>
    <property type="match status" value="1"/>
</dbReference>
<evidence type="ECO:0000256" key="3">
    <source>
        <dbReference type="ARBA" id="ARBA00022723"/>
    </source>
</evidence>
<dbReference type="InParanoid" id="A0A0C2SIU2"/>
<dbReference type="AlphaFoldDB" id="A0A0C2SIU2"/>
<dbReference type="PANTHER" id="PTHR11081">
    <property type="entry name" value="FLAP ENDONUCLEASE FAMILY MEMBER"/>
    <property type="match status" value="1"/>
</dbReference>